<keyword evidence="2" id="KW-1185">Reference proteome</keyword>
<proteinExistence type="predicted"/>
<evidence type="ECO:0000313" key="1">
    <source>
        <dbReference type="EMBL" id="VXB13989.1"/>
    </source>
</evidence>
<accession>A0A653N9D2</accession>
<sequence length="40" mass="4532">MAQLNSASDFGSEGWGFESLRGHYFKKGLAFARPFLITFF</sequence>
<protein>
    <submittedName>
        <fullName evidence="1">Uncharacterized protein</fullName>
    </submittedName>
</protein>
<organism evidence="1 2">
    <name type="scientific">Maribacter litoralis</name>
    <dbReference type="NCBI Taxonomy" id="2059726"/>
    <lineage>
        <taxon>Bacteria</taxon>
        <taxon>Pseudomonadati</taxon>
        <taxon>Bacteroidota</taxon>
        <taxon>Flavobacteriia</taxon>
        <taxon>Flavobacteriales</taxon>
        <taxon>Flavobacteriaceae</taxon>
        <taxon>Maribacter</taxon>
    </lineage>
</organism>
<dbReference type="AlphaFoldDB" id="A0A653N9D2"/>
<name>A0A653N9D2_9FLAO</name>
<dbReference type="EMBL" id="CABWLR010000001">
    <property type="protein sequence ID" value="VXB13989.1"/>
    <property type="molecule type" value="Genomic_DNA"/>
</dbReference>
<reference evidence="1 2" key="1">
    <citation type="submission" date="2019-10" db="EMBL/GenBank/DDBJ databases">
        <authorList>
            <person name="Karimi E."/>
        </authorList>
    </citation>
    <scope>NUCLEOTIDE SEQUENCE [LARGE SCALE GENOMIC DNA]</scope>
    <source>
        <strain evidence="1">Maribacter sp. 151</strain>
    </source>
</reference>
<gene>
    <name evidence="1" type="ORF">MARI151_10625</name>
</gene>
<dbReference type="Proteomes" id="UP000430202">
    <property type="component" value="Unassembled WGS sequence"/>
</dbReference>
<evidence type="ECO:0000313" key="2">
    <source>
        <dbReference type="Proteomes" id="UP000430202"/>
    </source>
</evidence>
<dbReference type="AntiFam" id="ANF00013">
    <property type="entry name" value="tRNA translation"/>
</dbReference>